<keyword evidence="2" id="KW-0496">Mitochondrion</keyword>
<dbReference type="RefSeq" id="YP_003495108.1">
    <property type="nucleotide sequence ID" value="NC_013933.1"/>
</dbReference>
<protein>
    <submittedName>
        <fullName evidence="2">Uncharacterized protein</fullName>
    </submittedName>
</protein>
<organism evidence="2">
    <name type="scientific">Trametes cingulata</name>
    <dbReference type="NCBI Taxonomy" id="575983"/>
    <lineage>
        <taxon>Eukaryota</taxon>
        <taxon>Fungi</taxon>
        <taxon>Dikarya</taxon>
        <taxon>Basidiomycota</taxon>
        <taxon>Agaricomycotina</taxon>
        <taxon>Agaricomycetes</taxon>
        <taxon>Polyporales</taxon>
        <taxon>Polyporaceae</taxon>
        <taxon>Trametes</taxon>
    </lineage>
</organism>
<dbReference type="AlphaFoldDB" id="D3YNM9"/>
<keyword evidence="1" id="KW-1133">Transmembrane helix</keyword>
<evidence type="ECO:0000256" key="1">
    <source>
        <dbReference type="SAM" id="Phobius"/>
    </source>
</evidence>
<sequence>MLIIDIINSIKIIKCNKAYSSNKVKIYKNLYNSSRLKSGRKLFFTLKTLSLIISKFCLIIFAFSWNIYSLPSVITLNLYVIESILVLTLSASSELKAMLSSSPRLSTFLLRSLKSALIAFTFSKGYFQSFLMKLDLFYLEKPLEYMHVLIIDLRNDAV</sequence>
<keyword evidence="1" id="KW-0472">Membrane</keyword>
<evidence type="ECO:0000313" key="2">
    <source>
        <dbReference type="EMBL" id="ADD21059.1"/>
    </source>
</evidence>
<proteinExistence type="predicted"/>
<feature type="transmembrane region" description="Helical" evidence="1">
    <location>
        <begin position="69"/>
        <end position="87"/>
    </location>
</feature>
<keyword evidence="1" id="KW-0812">Transmembrane</keyword>
<dbReference type="EMBL" id="GU723273">
    <property type="protein sequence ID" value="ADD21059.1"/>
    <property type="molecule type" value="Genomic_DNA"/>
</dbReference>
<reference evidence="2" key="1">
    <citation type="journal article" date="2010" name="FEMS Microbiol. Lett.">
        <title>The mitochondrial genome of the wood-degrading basidiomycete Trametes cingulata.</title>
        <authorList>
            <person name="Haridas S."/>
            <person name="Gantt J.S."/>
        </authorList>
    </citation>
    <scope>NUCLEOTIDE SEQUENCE</scope>
    <source>
        <strain evidence="2">ATCC 26747</strain>
    </source>
</reference>
<dbReference type="GeneID" id="8847213"/>
<geneLocation type="mitochondrion" evidence="2"/>
<name>D3YNM9_9APHY</name>
<accession>D3YNM9</accession>
<feature type="transmembrane region" description="Helical" evidence="1">
    <location>
        <begin position="42"/>
        <end position="63"/>
    </location>
</feature>